<sequence length="378" mass="42417">MGIENRSEDENTGGPNRPDGFAISWAEAIVTTGACFLLAQGYYGIRAARERMERVKQTAVTLAYAFTKTTIPNSEHGHDKEDLQLLIYECLALLTAYPVALLEQMRGNTCEPAISKYCQDVALTLKRLRRGENGPIKSQSYESGYWSQGQQGVQQFATVEHFFEIFSLQLHLEYSKQTMRTKGPSLSTQHIIYTLRNHFENLVDLRNVDDRRTPIIRENIDMMSLAGRECAIFAIIDVIPLAFLWAVYSSGLVVALYCPVKLCESISDWAPVVEPGQIRIVYPSMYSLLAMASLSTASAVLLTCLSEMWAMWDPYGSGTNTFAWTLGIALEIDNILNEFYEYDTSNLVRVHSYMDTAGCLHRAGTDDYDNSGNRAQTV</sequence>
<proteinExistence type="predicted"/>
<dbReference type="EMBL" id="KQ030508">
    <property type="protein sequence ID" value="KJZ77230.1"/>
    <property type="molecule type" value="Genomic_DNA"/>
</dbReference>
<dbReference type="OrthoDB" id="5153901at2759"/>
<keyword evidence="1" id="KW-1133">Transmembrane helix</keyword>
<feature type="transmembrane region" description="Helical" evidence="1">
    <location>
        <begin position="20"/>
        <end position="45"/>
    </location>
</feature>
<name>A0A0F7ZQG9_9HYPO</name>
<dbReference type="AlphaFoldDB" id="A0A0F7ZQG9"/>
<organism evidence="2 3">
    <name type="scientific">Hirsutella minnesotensis 3608</name>
    <dbReference type="NCBI Taxonomy" id="1043627"/>
    <lineage>
        <taxon>Eukaryota</taxon>
        <taxon>Fungi</taxon>
        <taxon>Dikarya</taxon>
        <taxon>Ascomycota</taxon>
        <taxon>Pezizomycotina</taxon>
        <taxon>Sordariomycetes</taxon>
        <taxon>Hypocreomycetidae</taxon>
        <taxon>Hypocreales</taxon>
        <taxon>Ophiocordycipitaceae</taxon>
        <taxon>Hirsutella</taxon>
    </lineage>
</organism>
<reference evidence="2 3" key="1">
    <citation type="journal article" date="2014" name="Genome Biol. Evol.">
        <title>Comparative genomics and transcriptomics analyses reveal divergent lifestyle features of nematode endoparasitic fungus Hirsutella minnesotensis.</title>
        <authorList>
            <person name="Lai Y."/>
            <person name="Liu K."/>
            <person name="Zhang X."/>
            <person name="Zhang X."/>
            <person name="Li K."/>
            <person name="Wang N."/>
            <person name="Shu C."/>
            <person name="Wu Y."/>
            <person name="Wang C."/>
            <person name="Bushley K.E."/>
            <person name="Xiang M."/>
            <person name="Liu X."/>
        </authorList>
    </citation>
    <scope>NUCLEOTIDE SEQUENCE [LARGE SCALE GENOMIC DNA]</scope>
    <source>
        <strain evidence="2 3">3608</strain>
    </source>
</reference>
<evidence type="ECO:0000313" key="2">
    <source>
        <dbReference type="EMBL" id="KJZ77230.1"/>
    </source>
</evidence>
<feature type="transmembrane region" description="Helical" evidence="1">
    <location>
        <begin position="285"/>
        <end position="305"/>
    </location>
</feature>
<protein>
    <submittedName>
        <fullName evidence="2">Uncharacterized protein</fullName>
    </submittedName>
</protein>
<keyword evidence="1" id="KW-0812">Transmembrane</keyword>
<accession>A0A0F7ZQG9</accession>
<gene>
    <name evidence="2" type="ORF">HIM_03551</name>
</gene>
<keyword evidence="1" id="KW-0472">Membrane</keyword>
<evidence type="ECO:0000256" key="1">
    <source>
        <dbReference type="SAM" id="Phobius"/>
    </source>
</evidence>
<keyword evidence="3" id="KW-1185">Reference proteome</keyword>
<evidence type="ECO:0000313" key="3">
    <source>
        <dbReference type="Proteomes" id="UP000054481"/>
    </source>
</evidence>
<dbReference type="Proteomes" id="UP000054481">
    <property type="component" value="Unassembled WGS sequence"/>
</dbReference>